<feature type="domain" description="Ig-like" evidence="4">
    <location>
        <begin position="57"/>
        <end position="139"/>
    </location>
</feature>
<keyword evidence="1" id="KW-0732">Signal</keyword>
<dbReference type="CDD" id="cd00099">
    <property type="entry name" value="IgV"/>
    <property type="match status" value="1"/>
</dbReference>
<dbReference type="InterPro" id="IPR003599">
    <property type="entry name" value="Ig_sub"/>
</dbReference>
<evidence type="ECO:0000256" key="1">
    <source>
        <dbReference type="ARBA" id="ARBA00022729"/>
    </source>
</evidence>
<dbReference type="PROSITE" id="PS50835">
    <property type="entry name" value="IG_LIKE"/>
    <property type="match status" value="3"/>
</dbReference>
<dbReference type="InterPro" id="IPR013106">
    <property type="entry name" value="Ig_V-set"/>
</dbReference>
<dbReference type="SUPFAM" id="SSF48726">
    <property type="entry name" value="Immunoglobulin"/>
    <property type="match status" value="4"/>
</dbReference>
<feature type="domain" description="Ig-like" evidence="4">
    <location>
        <begin position="144"/>
        <end position="269"/>
    </location>
</feature>
<dbReference type="Gene3D" id="2.60.40.10">
    <property type="entry name" value="Immunoglobulins"/>
    <property type="match status" value="4"/>
</dbReference>
<feature type="region of interest" description="Disordered" evidence="3">
    <location>
        <begin position="289"/>
        <end position="329"/>
    </location>
</feature>
<dbReference type="PANTHER" id="PTHR23268:SF102">
    <property type="entry name" value="IMMUNOGLOBULIN V-SET DOMAIN-CONTAINING PROTEIN"/>
    <property type="match status" value="1"/>
</dbReference>
<evidence type="ECO:0000259" key="4">
    <source>
        <dbReference type="PROSITE" id="PS50835"/>
    </source>
</evidence>
<keyword evidence="2" id="KW-0391">Immunity</keyword>
<protein>
    <recommendedName>
        <fullName evidence="4">Ig-like domain-containing protein</fullName>
    </recommendedName>
</protein>
<dbReference type="GO" id="GO:0005886">
    <property type="term" value="C:plasma membrane"/>
    <property type="evidence" value="ECO:0007669"/>
    <property type="project" value="TreeGrafter"/>
</dbReference>
<organism evidence="5 6">
    <name type="scientific">Scleropages formosus</name>
    <name type="common">Asian bonytongue</name>
    <name type="synonym">Osteoglossum formosum</name>
    <dbReference type="NCBI Taxonomy" id="113540"/>
    <lineage>
        <taxon>Eukaryota</taxon>
        <taxon>Metazoa</taxon>
        <taxon>Chordata</taxon>
        <taxon>Craniata</taxon>
        <taxon>Vertebrata</taxon>
        <taxon>Euteleostomi</taxon>
        <taxon>Actinopterygii</taxon>
        <taxon>Neopterygii</taxon>
        <taxon>Teleostei</taxon>
        <taxon>Osteoglossocephala</taxon>
        <taxon>Osteoglossomorpha</taxon>
        <taxon>Osteoglossiformes</taxon>
        <taxon>Osteoglossidae</taxon>
        <taxon>Scleropages</taxon>
    </lineage>
</organism>
<reference evidence="5 6" key="1">
    <citation type="submission" date="2015-08" db="EMBL/GenBank/DDBJ databases">
        <title>The genome of the Asian arowana (Scleropages formosus).</title>
        <authorList>
            <person name="Tan M.H."/>
            <person name="Gan H.M."/>
            <person name="Croft L.J."/>
            <person name="Austin C.M."/>
        </authorList>
    </citation>
    <scope>NUCLEOTIDE SEQUENCE [LARGE SCALE GENOMIC DNA]</scope>
    <source>
        <strain evidence="5">Aro1</strain>
    </source>
</reference>
<dbReference type="InterPro" id="IPR003598">
    <property type="entry name" value="Ig_sub2"/>
</dbReference>
<comment type="caution">
    <text evidence="5">The sequence shown here is derived from an EMBL/GenBank/DDBJ whole genome shotgun (WGS) entry which is preliminary data.</text>
</comment>
<dbReference type="Pfam" id="PF07686">
    <property type="entry name" value="V-set"/>
    <property type="match status" value="4"/>
</dbReference>
<name>A0A0P7ZEP0_SCLFO</name>
<dbReference type="Proteomes" id="UP000034805">
    <property type="component" value="Unassembled WGS sequence"/>
</dbReference>
<dbReference type="SMART" id="SM00408">
    <property type="entry name" value="IGc2"/>
    <property type="match status" value="3"/>
</dbReference>
<dbReference type="SMART" id="SM00409">
    <property type="entry name" value="IG"/>
    <property type="match status" value="3"/>
</dbReference>
<dbReference type="EMBL" id="JARO02000180">
    <property type="protein sequence ID" value="KPP79546.1"/>
    <property type="molecule type" value="Genomic_DNA"/>
</dbReference>
<sequence length="429" mass="47914">MYWFRQRPGQALKLVVYSYVQMENMEEEFKSRFSAKHIDTSLSLTLHHLQVADSAIQGKDKSAEMTCEHTDSSYYQMYWFRQLPGQNMELVVFSDAYGTPDFGNFSELKYGVQHSVPETGTFTVKAPEAGDSGVYYCAAGKHEPDMIRTVFSIAVILAGQGEGSDVMQSPEILWTQPGKNAEMTCNHKKGVDYLQMYWYRQRPGENIELMVFTASGMKADLGKLSEDKYAANKNTVEDGFFTVKNVEAGDSGEYFCAVSKHSAADRLLKLLIPSGVMAGRGLAWWGARGTPRARAPDPPKSRTQSNSLRYRTHHGQTVKQKQSDTEGNDVTQAPRIIWKSQGENATMSCSHNKGSLYSQMYWYRQRPGESIELVVFTAVGSDPDFGTFNKEKFDVVKTVAESGSFTMKDLEPGDNGVYFCAVSQHSATG</sequence>
<evidence type="ECO:0000313" key="5">
    <source>
        <dbReference type="EMBL" id="KPP79546.1"/>
    </source>
</evidence>
<dbReference type="InterPro" id="IPR036179">
    <property type="entry name" value="Ig-like_dom_sf"/>
</dbReference>
<evidence type="ECO:0000256" key="2">
    <source>
        <dbReference type="ARBA" id="ARBA00022859"/>
    </source>
</evidence>
<evidence type="ECO:0000313" key="6">
    <source>
        <dbReference type="Proteomes" id="UP000034805"/>
    </source>
</evidence>
<dbReference type="GO" id="GO:0007166">
    <property type="term" value="P:cell surface receptor signaling pathway"/>
    <property type="evidence" value="ECO:0007669"/>
    <property type="project" value="TreeGrafter"/>
</dbReference>
<gene>
    <name evidence="5" type="ORF">Z043_100851</name>
</gene>
<dbReference type="SMART" id="SM00406">
    <property type="entry name" value="IGv"/>
    <property type="match status" value="4"/>
</dbReference>
<dbReference type="InterPro" id="IPR013783">
    <property type="entry name" value="Ig-like_fold"/>
</dbReference>
<proteinExistence type="predicted"/>
<dbReference type="InterPro" id="IPR050413">
    <property type="entry name" value="TCR_beta_variable"/>
</dbReference>
<feature type="domain" description="Ig-like" evidence="4">
    <location>
        <begin position="341"/>
        <end position="429"/>
    </location>
</feature>
<accession>A0A0P7ZEP0</accession>
<evidence type="ECO:0000256" key="3">
    <source>
        <dbReference type="SAM" id="MobiDB-lite"/>
    </source>
</evidence>
<dbReference type="AlphaFoldDB" id="A0A0P7ZEP0"/>
<dbReference type="InterPro" id="IPR007110">
    <property type="entry name" value="Ig-like_dom"/>
</dbReference>
<dbReference type="PANTHER" id="PTHR23268">
    <property type="entry name" value="T-CELL RECEPTOR BETA CHAIN"/>
    <property type="match status" value="1"/>
</dbReference>
<dbReference type="GO" id="GO:0002376">
    <property type="term" value="P:immune system process"/>
    <property type="evidence" value="ECO:0007669"/>
    <property type="project" value="UniProtKB-KW"/>
</dbReference>
<dbReference type="STRING" id="113540.ENSSFOP00015010591"/>